<protein>
    <submittedName>
        <fullName evidence="3">Uncharacterized protein</fullName>
    </submittedName>
</protein>
<feature type="transmembrane region" description="Helical" evidence="2">
    <location>
        <begin position="48"/>
        <end position="69"/>
    </location>
</feature>
<evidence type="ECO:0000256" key="2">
    <source>
        <dbReference type="SAM" id="Phobius"/>
    </source>
</evidence>
<gene>
    <name evidence="3" type="ORF">LPJ64_006396</name>
</gene>
<dbReference type="Proteomes" id="UP001145021">
    <property type="component" value="Unassembled WGS sequence"/>
</dbReference>
<feature type="transmembrane region" description="Helical" evidence="2">
    <location>
        <begin position="76"/>
        <end position="98"/>
    </location>
</feature>
<proteinExistence type="predicted"/>
<keyword evidence="2" id="KW-0812">Transmembrane</keyword>
<name>A0A9W7XE89_9FUNG</name>
<feature type="region of interest" description="Disordered" evidence="1">
    <location>
        <begin position="258"/>
        <end position="278"/>
    </location>
</feature>
<sequence length="314" mass="34321">DYINCDTRYTINIGFEFTFSLLNLTIFLIAPIFISLFFLAVYDILKAIFWLLKSIFNIFYAVAVFLRLIKKPGTELVVYSPTSATAAATATAAASVVATIAPTMTAVFRPIYYKRTQVLVSSGMANAHVLASATKFVFVFNSVGSPLTDRIVACLAVSSAQCCYVAFAILSVYPKTDAICEITDDLDEQNEPETAIESLSLPVAWMTTSPAVATAQNRAAPTIKMLPAPMVQVEKADAPKELVTPSIQFRWPEPELASACAEQTSDSPTKRRKRSRSKRIARYNALKKLPIPPVAPEGHVFNVEFTVGTITIKG</sequence>
<organism evidence="3 4">
    <name type="scientific">Coemansia asiatica</name>
    <dbReference type="NCBI Taxonomy" id="1052880"/>
    <lineage>
        <taxon>Eukaryota</taxon>
        <taxon>Fungi</taxon>
        <taxon>Fungi incertae sedis</taxon>
        <taxon>Zoopagomycota</taxon>
        <taxon>Kickxellomycotina</taxon>
        <taxon>Kickxellomycetes</taxon>
        <taxon>Kickxellales</taxon>
        <taxon>Kickxellaceae</taxon>
        <taxon>Coemansia</taxon>
    </lineage>
</organism>
<feature type="non-terminal residue" evidence="3">
    <location>
        <position position="1"/>
    </location>
</feature>
<comment type="caution">
    <text evidence="3">The sequence shown here is derived from an EMBL/GenBank/DDBJ whole genome shotgun (WGS) entry which is preliminary data.</text>
</comment>
<feature type="transmembrane region" description="Helical" evidence="2">
    <location>
        <begin position="21"/>
        <end position="42"/>
    </location>
</feature>
<keyword evidence="2" id="KW-1133">Transmembrane helix</keyword>
<keyword evidence="2" id="KW-0472">Membrane</keyword>
<accession>A0A9W7XE89</accession>
<dbReference type="AlphaFoldDB" id="A0A9W7XE89"/>
<dbReference type="EMBL" id="JANBOH010000771">
    <property type="protein sequence ID" value="KAJ1641655.1"/>
    <property type="molecule type" value="Genomic_DNA"/>
</dbReference>
<evidence type="ECO:0000313" key="4">
    <source>
        <dbReference type="Proteomes" id="UP001145021"/>
    </source>
</evidence>
<keyword evidence="4" id="KW-1185">Reference proteome</keyword>
<reference evidence="3" key="1">
    <citation type="submission" date="2022-07" db="EMBL/GenBank/DDBJ databases">
        <title>Phylogenomic reconstructions and comparative analyses of Kickxellomycotina fungi.</title>
        <authorList>
            <person name="Reynolds N.K."/>
            <person name="Stajich J.E."/>
            <person name="Barry K."/>
            <person name="Grigoriev I.V."/>
            <person name="Crous P."/>
            <person name="Smith M.E."/>
        </authorList>
    </citation>
    <scope>NUCLEOTIDE SEQUENCE</scope>
    <source>
        <strain evidence="3">NBRC 105413</strain>
    </source>
</reference>
<evidence type="ECO:0000313" key="3">
    <source>
        <dbReference type="EMBL" id="KAJ1641655.1"/>
    </source>
</evidence>
<evidence type="ECO:0000256" key="1">
    <source>
        <dbReference type="SAM" id="MobiDB-lite"/>
    </source>
</evidence>